<protein>
    <recommendedName>
        <fullName evidence="1">DUF4376 domain-containing protein</fullName>
    </recommendedName>
</protein>
<sequence>MSSIDLTKIITAEDKAAAARAAKFSALADLRWQRETGGLDIAGGARIVTTRESQAQIASTVQSISAGLISEPIDWKLASGWQQLSAAEILSIAGAVADHVKRCFAAEKAISVQMDATPGDLSGFDIAAAFDAAYSA</sequence>
<evidence type="ECO:0000259" key="1">
    <source>
        <dbReference type="Pfam" id="PF14301"/>
    </source>
</evidence>
<evidence type="ECO:0000313" key="3">
    <source>
        <dbReference type="Proteomes" id="UP000051587"/>
    </source>
</evidence>
<reference evidence="2" key="1">
    <citation type="submission" date="2015-09" db="EMBL/GenBank/DDBJ databases">
        <authorList>
            <consortium name="Swine Surveillance"/>
        </authorList>
    </citation>
    <scope>NUCLEOTIDE SEQUENCE [LARGE SCALE GENOMIC DNA]</scope>
    <source>
        <strain evidence="2">CECT 4357</strain>
    </source>
</reference>
<dbReference type="RefSeq" id="WP_058264405.1">
    <property type="nucleotide sequence ID" value="NZ_CP051181.1"/>
</dbReference>
<evidence type="ECO:0000313" key="2">
    <source>
        <dbReference type="EMBL" id="CUH68703.1"/>
    </source>
</evidence>
<feature type="domain" description="DUF4376" evidence="1">
    <location>
        <begin position="18"/>
        <end position="132"/>
    </location>
</feature>
<proteinExistence type="predicted"/>
<dbReference type="AlphaFoldDB" id="A0A0P1FMB4"/>
<gene>
    <name evidence="2" type="ORF">TG4357_03747</name>
</gene>
<accession>A0A0P1FMB4</accession>
<dbReference type="EMBL" id="CYSA01000028">
    <property type="protein sequence ID" value="CUH68703.1"/>
    <property type="molecule type" value="Genomic_DNA"/>
</dbReference>
<dbReference type="Proteomes" id="UP000051587">
    <property type="component" value="Unassembled WGS sequence"/>
</dbReference>
<organism evidence="2 3">
    <name type="scientific">Thalassovita gelatinovora</name>
    <name type="common">Thalassobius gelatinovorus</name>
    <dbReference type="NCBI Taxonomy" id="53501"/>
    <lineage>
        <taxon>Bacteria</taxon>
        <taxon>Pseudomonadati</taxon>
        <taxon>Pseudomonadota</taxon>
        <taxon>Alphaproteobacteria</taxon>
        <taxon>Rhodobacterales</taxon>
        <taxon>Roseobacteraceae</taxon>
        <taxon>Thalassovita</taxon>
    </lineage>
</organism>
<dbReference type="Pfam" id="PF14301">
    <property type="entry name" value="DUF4376"/>
    <property type="match status" value="1"/>
</dbReference>
<dbReference type="STRING" id="53501.SAMN04488043_106208"/>
<keyword evidence="3" id="KW-1185">Reference proteome</keyword>
<name>A0A0P1FMB4_THAGE</name>
<dbReference type="InterPro" id="IPR025484">
    <property type="entry name" value="DUF4376"/>
</dbReference>
<dbReference type="OrthoDB" id="7869806at2"/>